<dbReference type="Pfam" id="PF02678">
    <property type="entry name" value="Pirin"/>
    <property type="match status" value="1"/>
</dbReference>
<evidence type="ECO:0000259" key="6">
    <source>
        <dbReference type="Pfam" id="PF05726"/>
    </source>
</evidence>
<dbReference type="GO" id="GO:0046872">
    <property type="term" value="F:metal ion binding"/>
    <property type="evidence" value="ECO:0007669"/>
    <property type="project" value="UniProtKB-KW"/>
</dbReference>
<comment type="similarity">
    <text evidence="1 4">Belongs to the pirin family.</text>
</comment>
<keyword evidence="3" id="KW-0694">RNA-binding</keyword>
<dbReference type="Gene3D" id="2.60.120.10">
    <property type="entry name" value="Jelly Rolls"/>
    <property type="match status" value="2"/>
</dbReference>
<feature type="binding site" evidence="2">
    <location>
        <position position="126"/>
    </location>
    <ligand>
        <name>Fe cation</name>
        <dbReference type="ChEBI" id="CHEBI:24875"/>
    </ligand>
</feature>
<dbReference type="CDD" id="cd02247">
    <property type="entry name" value="cupin_pirin_C"/>
    <property type="match status" value="1"/>
</dbReference>
<dbReference type="STRING" id="929556.Solca_3658"/>
<feature type="binding site" evidence="2">
    <location>
        <position position="128"/>
    </location>
    <ligand>
        <name>Fe cation</name>
        <dbReference type="ChEBI" id="CHEBI:24875"/>
    </ligand>
</feature>
<dbReference type="GO" id="GO:0003723">
    <property type="term" value="F:RNA binding"/>
    <property type="evidence" value="ECO:0007669"/>
    <property type="project" value="UniProtKB-KW"/>
</dbReference>
<dbReference type="EMBL" id="CP003349">
    <property type="protein sequence ID" value="AFD08662.1"/>
    <property type="molecule type" value="Genomic_DNA"/>
</dbReference>
<evidence type="ECO:0000313" key="7">
    <source>
        <dbReference type="EMBL" id="AFD08662.1"/>
    </source>
</evidence>
<dbReference type="InterPro" id="IPR012093">
    <property type="entry name" value="Pirin"/>
</dbReference>
<dbReference type="SUPFAM" id="SSF51182">
    <property type="entry name" value="RmlC-like cupins"/>
    <property type="match status" value="1"/>
</dbReference>
<dbReference type="PANTHER" id="PTHR43594:SF1">
    <property type="entry name" value="QUERCETIN 2,3-DIOXYGENASE PA2418-RELATED"/>
    <property type="match status" value="1"/>
</dbReference>
<protein>
    <submittedName>
        <fullName evidence="7">Pirin-related protein</fullName>
    </submittedName>
</protein>
<dbReference type="PIRSF" id="PIRSF006232">
    <property type="entry name" value="Pirin"/>
    <property type="match status" value="1"/>
</dbReference>
<evidence type="ECO:0000259" key="5">
    <source>
        <dbReference type="Pfam" id="PF02678"/>
    </source>
</evidence>
<sequence>MLQHQFKVNLYYNKKENSMKKAIERIIQRPSRHGMVGDGFRVYNYIPGANIEQRRISPFLMLDFNPEFDFGPSEKVKGVDVHPHKGFETVTVAYKGSVAHHDSSGNSGVINPGDVQWMTAGAGILHKEYHEKEFSKKGGPFEMVQLWVNLPKKDKGVAPHYQAITAEQMSKIDLPNNAGSIEVIAGSFNETKGPASTYTPVNLSNIKLNNGGEVTTSTPADFNTALLVINGKITVNGEAVNEHNFVLFKNEGEEIHIKSEGESIVLLLSGEPINEPIVSYGPFVMNTEAEIREAILDFQAGKFGTLD</sequence>
<proteinExistence type="inferred from homology"/>
<dbReference type="AlphaFoldDB" id="H8KLG0"/>
<feature type="domain" description="Pirin C-terminal" evidence="6">
    <location>
        <begin position="205"/>
        <end position="304"/>
    </location>
</feature>
<evidence type="ECO:0000256" key="3">
    <source>
        <dbReference type="PROSITE-ProRule" id="PRU00182"/>
    </source>
</evidence>
<feature type="binding site" evidence="2">
    <location>
        <position position="82"/>
    </location>
    <ligand>
        <name>Fe cation</name>
        <dbReference type="ChEBI" id="CHEBI:24875"/>
    </ligand>
</feature>
<dbReference type="KEGG" id="scn:Solca_3658"/>
<dbReference type="InterPro" id="IPR011051">
    <property type="entry name" value="RmlC_Cupin_sf"/>
</dbReference>
<organism evidence="7 8">
    <name type="scientific">Solitalea canadensis (strain ATCC 29591 / DSM 3403 / JCM 21819 / LMG 8368 / NBRC 15130 / NCIMB 12057 / USAM 9D)</name>
    <name type="common">Flexibacter canadensis</name>
    <dbReference type="NCBI Taxonomy" id="929556"/>
    <lineage>
        <taxon>Bacteria</taxon>
        <taxon>Pseudomonadati</taxon>
        <taxon>Bacteroidota</taxon>
        <taxon>Sphingobacteriia</taxon>
        <taxon>Sphingobacteriales</taxon>
        <taxon>Sphingobacteriaceae</taxon>
        <taxon>Solitalea</taxon>
    </lineage>
</organism>
<dbReference type="InterPro" id="IPR014710">
    <property type="entry name" value="RmlC-like_jellyroll"/>
</dbReference>
<dbReference type="PANTHER" id="PTHR43594">
    <property type="entry name" value="QUERCETIN 2,3-DIOXYGENASE"/>
    <property type="match status" value="1"/>
</dbReference>
<keyword evidence="8" id="KW-1185">Reference proteome</keyword>
<evidence type="ECO:0000313" key="8">
    <source>
        <dbReference type="Proteomes" id="UP000007590"/>
    </source>
</evidence>
<evidence type="ECO:0000256" key="2">
    <source>
        <dbReference type="PIRSR" id="PIRSR006232-1"/>
    </source>
</evidence>
<dbReference type="Pfam" id="PF05726">
    <property type="entry name" value="Pirin_C"/>
    <property type="match status" value="1"/>
</dbReference>
<keyword evidence="2" id="KW-0479">Metal-binding</keyword>
<dbReference type="InterPro" id="IPR053186">
    <property type="entry name" value="QDO-related"/>
</dbReference>
<reference evidence="7" key="1">
    <citation type="submission" date="2012-02" db="EMBL/GenBank/DDBJ databases">
        <title>The complete genome of Solitalea canadensis DSM 3403.</title>
        <authorList>
            <consortium name="US DOE Joint Genome Institute (JGI-PGF)"/>
            <person name="Lucas S."/>
            <person name="Copeland A."/>
            <person name="Lapidus A."/>
            <person name="Glavina del Rio T."/>
            <person name="Dalin E."/>
            <person name="Tice H."/>
            <person name="Bruce D."/>
            <person name="Goodwin L."/>
            <person name="Pitluck S."/>
            <person name="Peters L."/>
            <person name="Ovchinnikova G."/>
            <person name="Lu M."/>
            <person name="Kyrpides N."/>
            <person name="Mavromatis K."/>
            <person name="Ivanova N."/>
            <person name="Brettin T."/>
            <person name="Detter J.C."/>
            <person name="Han C."/>
            <person name="Larimer F."/>
            <person name="Land M."/>
            <person name="Hauser L."/>
            <person name="Markowitz V."/>
            <person name="Cheng J.-F."/>
            <person name="Hugenholtz P."/>
            <person name="Woyke T."/>
            <person name="Wu D."/>
            <person name="Spring S."/>
            <person name="Schroeder M."/>
            <person name="Kopitz M."/>
            <person name="Brambilla E."/>
            <person name="Klenk H.-P."/>
            <person name="Eisen J.A."/>
        </authorList>
    </citation>
    <scope>NUCLEOTIDE SEQUENCE</scope>
    <source>
        <strain evidence="7">DSM 3403</strain>
    </source>
</reference>
<evidence type="ECO:0000256" key="1">
    <source>
        <dbReference type="ARBA" id="ARBA00008416"/>
    </source>
</evidence>
<dbReference type="HOGENOM" id="CLU_045717_5_1_10"/>
<accession>H8KLG0</accession>
<dbReference type="InterPro" id="IPR008778">
    <property type="entry name" value="Pirin_C_dom"/>
</dbReference>
<dbReference type="CDD" id="cd02909">
    <property type="entry name" value="cupin_pirin_N"/>
    <property type="match status" value="1"/>
</dbReference>
<comment type="cofactor">
    <cofactor evidence="2">
        <name>Fe cation</name>
        <dbReference type="ChEBI" id="CHEBI:24875"/>
    </cofactor>
    <text evidence="2">Binds 1 Fe cation per subunit.</text>
</comment>
<keyword evidence="2" id="KW-0408">Iron</keyword>
<feature type="domain" description="Pirin N-terminal" evidence="5">
    <location>
        <begin position="40"/>
        <end position="148"/>
    </location>
</feature>
<evidence type="ECO:0000256" key="4">
    <source>
        <dbReference type="RuleBase" id="RU003457"/>
    </source>
</evidence>
<dbReference type="eggNOG" id="COG1741">
    <property type="taxonomic scope" value="Bacteria"/>
</dbReference>
<dbReference type="PROSITE" id="PS50889">
    <property type="entry name" value="S4"/>
    <property type="match status" value="1"/>
</dbReference>
<gene>
    <name evidence="7" type="ordered locus">Solca_3658</name>
</gene>
<dbReference type="InterPro" id="IPR003829">
    <property type="entry name" value="Pirin_N_dom"/>
</dbReference>
<dbReference type="Proteomes" id="UP000007590">
    <property type="component" value="Chromosome"/>
</dbReference>
<name>H8KLG0_SOLCM</name>
<feature type="binding site" evidence="2">
    <location>
        <position position="84"/>
    </location>
    <ligand>
        <name>Fe cation</name>
        <dbReference type="ChEBI" id="CHEBI:24875"/>
    </ligand>
</feature>